<evidence type="ECO:0000313" key="1">
    <source>
        <dbReference type="EMBL" id="CAB5220292.1"/>
    </source>
</evidence>
<protein>
    <submittedName>
        <fullName evidence="1">Uncharacterized protein</fullName>
    </submittedName>
</protein>
<proteinExistence type="predicted"/>
<sequence length="133" mass="15103">MKLDTLVYRQAELQSSEGGLVYSIPLNQYMSVLDSLPSFSITYANRCVGGAVMRENRFHIAVLPEFRGLVGTQIIRAMEWGFTLHDPYIAMIERNNKDALRLAEFFNHTLIGQDASTLTFLLKPRGRKNVIHS</sequence>
<accession>A0A6J7WUC9</accession>
<reference evidence="1" key="1">
    <citation type="submission" date="2020-05" db="EMBL/GenBank/DDBJ databases">
        <authorList>
            <person name="Chiriac C."/>
            <person name="Salcher M."/>
            <person name="Ghai R."/>
            <person name="Kavagutti S V."/>
        </authorList>
    </citation>
    <scope>NUCLEOTIDE SEQUENCE</scope>
</reference>
<gene>
    <name evidence="1" type="ORF">UFOVP236_20</name>
</gene>
<organism evidence="1">
    <name type="scientific">uncultured Caudovirales phage</name>
    <dbReference type="NCBI Taxonomy" id="2100421"/>
    <lineage>
        <taxon>Viruses</taxon>
        <taxon>Duplodnaviria</taxon>
        <taxon>Heunggongvirae</taxon>
        <taxon>Uroviricota</taxon>
        <taxon>Caudoviricetes</taxon>
        <taxon>Peduoviridae</taxon>
        <taxon>Maltschvirus</taxon>
        <taxon>Maltschvirus maltsch</taxon>
    </lineage>
</organism>
<dbReference type="EMBL" id="LR798284">
    <property type="protein sequence ID" value="CAB5220292.1"/>
    <property type="molecule type" value="Genomic_DNA"/>
</dbReference>
<name>A0A6J7WUC9_9CAUD</name>